<dbReference type="PROSITE" id="PS00460">
    <property type="entry name" value="GLUTATHIONE_PEROXID_1"/>
    <property type="match status" value="1"/>
</dbReference>
<keyword evidence="3 5" id="KW-0560">Oxidoreductase</keyword>
<dbReference type="SUPFAM" id="SSF52833">
    <property type="entry name" value="Thioredoxin-like"/>
    <property type="match status" value="1"/>
</dbReference>
<name>A0A1W1I633_9BACT</name>
<dbReference type="EMBL" id="LT828648">
    <property type="protein sequence ID" value="SLM48435.1"/>
    <property type="molecule type" value="Genomic_DNA"/>
</dbReference>
<evidence type="ECO:0000256" key="6">
    <source>
        <dbReference type="SAM" id="SignalP"/>
    </source>
</evidence>
<dbReference type="InterPro" id="IPR013766">
    <property type="entry name" value="Thioredoxin_domain"/>
</dbReference>
<dbReference type="PROSITE" id="PS51355">
    <property type="entry name" value="GLUTATHIONE_PEROXID_3"/>
    <property type="match status" value="1"/>
</dbReference>
<evidence type="ECO:0000313" key="8">
    <source>
        <dbReference type="EMBL" id="SLM48435.1"/>
    </source>
</evidence>
<organism evidence="8 9">
    <name type="scientific">Nitrospira japonica</name>
    <dbReference type="NCBI Taxonomy" id="1325564"/>
    <lineage>
        <taxon>Bacteria</taxon>
        <taxon>Pseudomonadati</taxon>
        <taxon>Nitrospirota</taxon>
        <taxon>Nitrospiria</taxon>
        <taxon>Nitrospirales</taxon>
        <taxon>Nitrospiraceae</taxon>
        <taxon>Nitrospira</taxon>
    </lineage>
</organism>
<keyword evidence="9" id="KW-1185">Reference proteome</keyword>
<accession>A0A1W1I633</accession>
<dbReference type="GO" id="GO:0034599">
    <property type="term" value="P:cellular response to oxidative stress"/>
    <property type="evidence" value="ECO:0007669"/>
    <property type="project" value="TreeGrafter"/>
</dbReference>
<dbReference type="OrthoDB" id="9785502at2"/>
<evidence type="ECO:0000313" key="9">
    <source>
        <dbReference type="Proteomes" id="UP000192042"/>
    </source>
</evidence>
<dbReference type="KEGG" id="nja:NSJP_2263"/>
<dbReference type="InterPro" id="IPR029759">
    <property type="entry name" value="GPX_AS"/>
</dbReference>
<keyword evidence="2 5" id="KW-0575">Peroxidase</keyword>
<feature type="signal peptide" evidence="6">
    <location>
        <begin position="1"/>
        <end position="20"/>
    </location>
</feature>
<feature type="chain" id="PRO_5012777286" description="Glutathione peroxidase" evidence="6">
    <location>
        <begin position="21"/>
        <end position="196"/>
    </location>
</feature>
<dbReference type="Gene3D" id="3.40.30.10">
    <property type="entry name" value="Glutaredoxin"/>
    <property type="match status" value="1"/>
</dbReference>
<dbReference type="FunFam" id="3.40.30.10:FF:000010">
    <property type="entry name" value="Glutathione peroxidase"/>
    <property type="match status" value="1"/>
</dbReference>
<keyword evidence="6" id="KW-0732">Signal</keyword>
<dbReference type="PRINTS" id="PR01011">
    <property type="entry name" value="GLUTPROXDASE"/>
</dbReference>
<feature type="active site" evidence="4">
    <location>
        <position position="71"/>
    </location>
</feature>
<protein>
    <recommendedName>
        <fullName evidence="5">Glutathione peroxidase</fullName>
    </recommendedName>
</protein>
<dbReference type="PANTHER" id="PTHR11592">
    <property type="entry name" value="GLUTATHIONE PEROXIDASE"/>
    <property type="match status" value="1"/>
</dbReference>
<feature type="domain" description="Thioredoxin" evidence="7">
    <location>
        <begin position="33"/>
        <end position="194"/>
    </location>
</feature>
<dbReference type="InterPro" id="IPR036249">
    <property type="entry name" value="Thioredoxin-like_sf"/>
</dbReference>
<dbReference type="PIRSF" id="PIRSF000303">
    <property type="entry name" value="Glutathion_perox"/>
    <property type="match status" value="1"/>
</dbReference>
<comment type="similarity">
    <text evidence="1 5">Belongs to the glutathione peroxidase family.</text>
</comment>
<dbReference type="CDD" id="cd00340">
    <property type="entry name" value="GSH_Peroxidase"/>
    <property type="match status" value="1"/>
</dbReference>
<sequence>MLTRLIAISTLVMSSGFVFGLPDVPAAEEPLVASKTASLYDFTMDDIDGKPVNLKEYHGKVLLVVNTASMCGNTPQYTDLETLYEQYHEQGFEVLAFPANNFGQQEPGSNAEIKGFCLTKYSVTFPLFSKISVKGSDKHPLYQYLTEQSPFPGEVEWNFQKYLIDRSGNVVDRFHHRTKPLAPEVVKEVERVLAQK</sequence>
<dbReference type="STRING" id="1325564.NSJP_2263"/>
<dbReference type="PROSITE" id="PS51352">
    <property type="entry name" value="THIOREDOXIN_2"/>
    <property type="match status" value="1"/>
</dbReference>
<dbReference type="Pfam" id="PF00255">
    <property type="entry name" value="GSHPx"/>
    <property type="match status" value="1"/>
</dbReference>
<evidence type="ECO:0000256" key="1">
    <source>
        <dbReference type="ARBA" id="ARBA00006926"/>
    </source>
</evidence>
<dbReference type="AlphaFoldDB" id="A0A1W1I633"/>
<dbReference type="Proteomes" id="UP000192042">
    <property type="component" value="Chromosome I"/>
</dbReference>
<dbReference type="InterPro" id="IPR000889">
    <property type="entry name" value="Glutathione_peroxidase"/>
</dbReference>
<dbReference type="RefSeq" id="WP_080886816.1">
    <property type="nucleotide sequence ID" value="NZ_LT828648.1"/>
</dbReference>
<dbReference type="PANTHER" id="PTHR11592:SF78">
    <property type="entry name" value="GLUTATHIONE PEROXIDASE"/>
    <property type="match status" value="1"/>
</dbReference>
<evidence type="ECO:0000259" key="7">
    <source>
        <dbReference type="PROSITE" id="PS51352"/>
    </source>
</evidence>
<gene>
    <name evidence="8" type="primary">gpx</name>
    <name evidence="8" type="ORF">NSJP_2263</name>
</gene>
<evidence type="ECO:0000256" key="2">
    <source>
        <dbReference type="ARBA" id="ARBA00022559"/>
    </source>
</evidence>
<evidence type="ECO:0000256" key="3">
    <source>
        <dbReference type="ARBA" id="ARBA00023002"/>
    </source>
</evidence>
<evidence type="ECO:0000256" key="4">
    <source>
        <dbReference type="PIRSR" id="PIRSR000303-1"/>
    </source>
</evidence>
<dbReference type="GO" id="GO:0004601">
    <property type="term" value="F:peroxidase activity"/>
    <property type="evidence" value="ECO:0007669"/>
    <property type="project" value="UniProtKB-KW"/>
</dbReference>
<reference evidence="8 9" key="1">
    <citation type="submission" date="2017-03" db="EMBL/GenBank/DDBJ databases">
        <authorList>
            <person name="Afonso C.L."/>
            <person name="Miller P.J."/>
            <person name="Scott M.A."/>
            <person name="Spackman E."/>
            <person name="Goraichik I."/>
            <person name="Dimitrov K.M."/>
            <person name="Suarez D.L."/>
            <person name="Swayne D.E."/>
        </authorList>
    </citation>
    <scope>NUCLEOTIDE SEQUENCE [LARGE SCALE GENOMIC DNA]</scope>
    <source>
        <strain evidence="8">Genome sequencing of Nitrospira japonica strain NJ11</strain>
    </source>
</reference>
<evidence type="ECO:0000256" key="5">
    <source>
        <dbReference type="RuleBase" id="RU000499"/>
    </source>
</evidence>
<proteinExistence type="inferred from homology"/>